<sequence length="154" mass="17279">MTRYGLEANWLPVTGFSLERSGVADVLNRKASHTRFSSYNGFSATESLRSLIRMGQKFDFALIDGNHSGPYLRREIKMLFELVRPNGLLFLDDVDENWAGVVKVFENLDSGAFKRVAHENRVGVVRRQASSSGKRNSGKKVGKRKNQNGKDTKA</sequence>
<dbReference type="Pfam" id="PF13578">
    <property type="entry name" value="Methyltransf_24"/>
    <property type="match status" value="1"/>
</dbReference>
<gene>
    <name evidence="2" type="ORF">NBRC116598_26160</name>
</gene>
<dbReference type="Proteomes" id="UP001441944">
    <property type="component" value="Unassembled WGS sequence"/>
</dbReference>
<keyword evidence="3" id="KW-1185">Reference proteome</keyword>
<feature type="region of interest" description="Disordered" evidence="1">
    <location>
        <begin position="126"/>
        <end position="154"/>
    </location>
</feature>
<dbReference type="SUPFAM" id="SSF53335">
    <property type="entry name" value="S-adenosyl-L-methionine-dependent methyltransferases"/>
    <property type="match status" value="1"/>
</dbReference>
<organism evidence="2 3">
    <name type="scientific">Pseudophaeobacter arcticus</name>
    <dbReference type="NCBI Taxonomy" id="385492"/>
    <lineage>
        <taxon>Bacteria</taxon>
        <taxon>Pseudomonadati</taxon>
        <taxon>Pseudomonadota</taxon>
        <taxon>Alphaproteobacteria</taxon>
        <taxon>Rhodobacterales</taxon>
        <taxon>Paracoccaceae</taxon>
        <taxon>Pseudophaeobacter</taxon>
    </lineage>
</organism>
<feature type="compositionally biased region" description="Basic residues" evidence="1">
    <location>
        <begin position="136"/>
        <end position="147"/>
    </location>
</feature>
<evidence type="ECO:0008006" key="4">
    <source>
        <dbReference type="Google" id="ProtNLM"/>
    </source>
</evidence>
<dbReference type="Gene3D" id="3.40.50.150">
    <property type="entry name" value="Vaccinia Virus protein VP39"/>
    <property type="match status" value="1"/>
</dbReference>
<evidence type="ECO:0000313" key="2">
    <source>
        <dbReference type="EMBL" id="GAA6197172.1"/>
    </source>
</evidence>
<evidence type="ECO:0000313" key="3">
    <source>
        <dbReference type="Proteomes" id="UP001441944"/>
    </source>
</evidence>
<evidence type="ECO:0000256" key="1">
    <source>
        <dbReference type="SAM" id="MobiDB-lite"/>
    </source>
</evidence>
<dbReference type="InterPro" id="IPR029063">
    <property type="entry name" value="SAM-dependent_MTases_sf"/>
</dbReference>
<proteinExistence type="predicted"/>
<protein>
    <recommendedName>
        <fullName evidence="4">Methyltransferase domain-containing protein</fullName>
    </recommendedName>
</protein>
<accession>A0ABQ0AMT5</accession>
<dbReference type="EMBL" id="BAABWU010000009">
    <property type="protein sequence ID" value="GAA6197172.1"/>
    <property type="molecule type" value="Genomic_DNA"/>
</dbReference>
<reference evidence="2 3" key="1">
    <citation type="submission" date="2024-04" db="EMBL/GenBank/DDBJ databases">
        <title>Draft genome sequence of Pseudophaeobacter arcticus NBRC 116598.</title>
        <authorList>
            <person name="Miyakawa T."/>
            <person name="Kusuya Y."/>
            <person name="Miura T."/>
        </authorList>
    </citation>
    <scope>NUCLEOTIDE SEQUENCE [LARGE SCALE GENOMIC DNA]</scope>
    <source>
        <strain evidence="2 3">SU-CL00105</strain>
    </source>
</reference>
<name>A0ABQ0AMT5_9RHOB</name>
<comment type="caution">
    <text evidence="2">The sequence shown here is derived from an EMBL/GenBank/DDBJ whole genome shotgun (WGS) entry which is preliminary data.</text>
</comment>